<dbReference type="GO" id="GO:0004674">
    <property type="term" value="F:protein serine/threonine kinase activity"/>
    <property type="evidence" value="ECO:0007669"/>
    <property type="project" value="UniProtKB-KW"/>
</dbReference>
<keyword evidence="1" id="KW-0723">Serine/threonine-protein kinase</keyword>
<dbReference type="Pfam" id="PF13581">
    <property type="entry name" value="HATPase_c_2"/>
    <property type="match status" value="1"/>
</dbReference>
<dbReference type="EMBL" id="JAAXKZ010000193">
    <property type="protein sequence ID" value="NMH95459.1"/>
    <property type="molecule type" value="Genomic_DNA"/>
</dbReference>
<dbReference type="Gene3D" id="3.30.565.10">
    <property type="entry name" value="Histidine kinase-like ATPase, C-terminal domain"/>
    <property type="match status" value="1"/>
</dbReference>
<organism evidence="4 5">
    <name type="scientific">Pseudonocardia bannensis</name>
    <dbReference type="NCBI Taxonomy" id="630973"/>
    <lineage>
        <taxon>Bacteria</taxon>
        <taxon>Bacillati</taxon>
        <taxon>Actinomycetota</taxon>
        <taxon>Actinomycetes</taxon>
        <taxon>Pseudonocardiales</taxon>
        <taxon>Pseudonocardiaceae</taxon>
        <taxon>Pseudonocardia</taxon>
    </lineage>
</organism>
<dbReference type="CDD" id="cd16936">
    <property type="entry name" value="HATPase_RsbW-like"/>
    <property type="match status" value="1"/>
</dbReference>
<dbReference type="NCBIfam" id="NF041045">
    <property type="entry name" value="RsbA_anti_sig"/>
    <property type="match status" value="1"/>
</dbReference>
<gene>
    <name evidence="4" type="ORF">HF519_28735</name>
</gene>
<reference evidence="4 5" key="1">
    <citation type="submission" date="2020-04" db="EMBL/GenBank/DDBJ databases">
        <authorList>
            <person name="Klaysubun C."/>
            <person name="Duangmal K."/>
            <person name="Lipun K."/>
        </authorList>
    </citation>
    <scope>NUCLEOTIDE SEQUENCE [LARGE SCALE GENOMIC DNA]</scope>
    <source>
        <strain evidence="4 5">DSM 45300</strain>
    </source>
</reference>
<evidence type="ECO:0000256" key="1">
    <source>
        <dbReference type="ARBA" id="ARBA00022527"/>
    </source>
</evidence>
<dbReference type="PANTHER" id="PTHR35526:SF3">
    <property type="entry name" value="ANTI-SIGMA-F FACTOR RSBW"/>
    <property type="match status" value="1"/>
</dbReference>
<dbReference type="Pfam" id="PF14417">
    <property type="entry name" value="MEDS"/>
    <property type="match status" value="1"/>
</dbReference>
<name>A0A848DSJ2_9PSEU</name>
<keyword evidence="4" id="KW-0808">Transferase</keyword>
<sequence>MTSLIKGAPVVSGATTAPGSGPLQHYAFFYRDDEGYRDSVVDFVRGGLESDEPVLVAVPGPNLELVRAGLGQDARRIRLADMGLAGRNPGRIIGGVLSAFVDEHRGRRVRIVGEPIWAGRTDEEYPACAEHEALINVALGAAPAAILCPYDAARLEPAVLTDATRTHPVLAEGTQQWPSPAYTDPGAVAASFDRPLSEPPDDADMLVVDPRTGPRAARRLVYGVAERAGMAPARITDLLRAVQELAVNTIAHAGGAGLLIVWQTDSEVRCQLQDGGRISDPLAGRLPPEPPDVEHGLWLVHQTVDLVRIHRRSDDTTVRVHMRIS</sequence>
<dbReference type="InterPro" id="IPR025847">
    <property type="entry name" value="MEDS_domain"/>
</dbReference>
<protein>
    <submittedName>
        <fullName evidence="4">Sensor histidine kinase</fullName>
    </submittedName>
</protein>
<dbReference type="PANTHER" id="PTHR35526">
    <property type="entry name" value="ANTI-SIGMA-F FACTOR RSBW-RELATED"/>
    <property type="match status" value="1"/>
</dbReference>
<keyword evidence="5" id="KW-1185">Reference proteome</keyword>
<feature type="domain" description="MEDS" evidence="3">
    <location>
        <begin position="25"/>
        <end position="168"/>
    </location>
</feature>
<dbReference type="InterPro" id="IPR047718">
    <property type="entry name" value="RsbA-like_anti_sig"/>
</dbReference>
<evidence type="ECO:0000259" key="3">
    <source>
        <dbReference type="Pfam" id="PF14417"/>
    </source>
</evidence>
<dbReference type="InterPro" id="IPR036890">
    <property type="entry name" value="HATPase_C_sf"/>
</dbReference>
<comment type="caution">
    <text evidence="4">The sequence shown here is derived from an EMBL/GenBank/DDBJ whole genome shotgun (WGS) entry which is preliminary data.</text>
</comment>
<keyword evidence="4" id="KW-0418">Kinase</keyword>
<proteinExistence type="predicted"/>
<evidence type="ECO:0000313" key="4">
    <source>
        <dbReference type="EMBL" id="NMH95459.1"/>
    </source>
</evidence>
<accession>A0A848DSJ2</accession>
<feature type="domain" description="Histidine kinase/HSP90-like ATPase" evidence="2">
    <location>
        <begin position="215"/>
        <end position="320"/>
    </location>
</feature>
<evidence type="ECO:0000313" key="5">
    <source>
        <dbReference type="Proteomes" id="UP000586918"/>
    </source>
</evidence>
<dbReference type="InterPro" id="IPR003594">
    <property type="entry name" value="HATPase_dom"/>
</dbReference>
<dbReference type="Proteomes" id="UP000586918">
    <property type="component" value="Unassembled WGS sequence"/>
</dbReference>
<dbReference type="AlphaFoldDB" id="A0A848DSJ2"/>
<dbReference type="RefSeq" id="WP_169416115.1">
    <property type="nucleotide sequence ID" value="NZ_JAAXKZ010000193.1"/>
</dbReference>
<evidence type="ECO:0000259" key="2">
    <source>
        <dbReference type="Pfam" id="PF13581"/>
    </source>
</evidence>
<dbReference type="InterPro" id="IPR050267">
    <property type="entry name" value="Anti-sigma-factor_SerPK"/>
</dbReference>